<accession>A0ABR6SH24</accession>
<dbReference type="Proteomes" id="UP000570851">
    <property type="component" value="Unassembled WGS sequence"/>
</dbReference>
<comment type="caution">
    <text evidence="1">The sequence shown here is derived from an EMBL/GenBank/DDBJ whole genome shotgun (WGS) entry which is preliminary data.</text>
</comment>
<reference evidence="1 2" key="1">
    <citation type="submission" date="2019-11" db="EMBL/GenBank/DDBJ databases">
        <title>Comparison of genomes from free-living endosymbiotic cyanobacteria isolated from Azolla.</title>
        <authorList>
            <person name="Thiel T."/>
            <person name="Pratte B."/>
        </authorList>
    </citation>
    <scope>NUCLEOTIDE SEQUENCE [LARGE SCALE GENOMIC DNA]</scope>
    <source>
        <strain evidence="1 2">N2B</strain>
        <plasmid evidence="1">pN2B-A</plasmid>
    </source>
</reference>
<keyword evidence="2" id="KW-1185">Reference proteome</keyword>
<geneLocation type="plasmid" evidence="1">
    <name>pN2B-A</name>
</geneLocation>
<evidence type="ECO:0000313" key="2">
    <source>
        <dbReference type="Proteomes" id="UP000570851"/>
    </source>
</evidence>
<organism evidence="1 2">
    <name type="scientific">Trichormus variabilis N2B</name>
    <dbReference type="NCBI Taxonomy" id="2681315"/>
    <lineage>
        <taxon>Bacteria</taxon>
        <taxon>Bacillati</taxon>
        <taxon>Cyanobacteriota</taxon>
        <taxon>Cyanophyceae</taxon>
        <taxon>Nostocales</taxon>
        <taxon>Nostocaceae</taxon>
        <taxon>Trichormus</taxon>
    </lineage>
</organism>
<name>A0ABR6SH24_ANAVA</name>
<dbReference type="EMBL" id="JACKZP010000277">
    <property type="protein sequence ID" value="MBC1305707.1"/>
    <property type="molecule type" value="Genomic_DNA"/>
</dbReference>
<sequence>MKIKNFNLLSLITLLTLFFSNHESWGQTILKQDSNHCTKPIGRIVEAGKGRLICQNEKITLENESLFICYSDPKMLKLQPGVYIIDSICKGTQASRKCTLLTTDVCPNRKGPNRRENAPNIIQPYGKMLINRRPLISWTAVPGATSYIVEVSGGGVKWQKQVVGTTLSYPQDQQELSYGSANKIIVIANKGDTPIIDATLVVHLLSEQSSQQINQAAETIQSLGLSADETAYIDLDAIYMSQRLLNETIKTLETRVVAGSFNPSLYRILGDRYVEAWMPQEAKTAYIKALQLARFQKNPGEVKLVQERLSALVQSQLPTRTNPAQ</sequence>
<evidence type="ECO:0008006" key="3">
    <source>
        <dbReference type="Google" id="ProtNLM"/>
    </source>
</evidence>
<keyword evidence="1" id="KW-0614">Plasmid</keyword>
<gene>
    <name evidence="1" type="ORF">GNE12_27875</name>
</gene>
<protein>
    <recommendedName>
        <fullName evidence="3">Tetratricopeptide repeat protein</fullName>
    </recommendedName>
</protein>
<proteinExistence type="predicted"/>
<evidence type="ECO:0000313" key="1">
    <source>
        <dbReference type="EMBL" id="MBC1305707.1"/>
    </source>
</evidence>
<dbReference type="RefSeq" id="WP_185479761.1">
    <property type="nucleotide sequence ID" value="NZ_JACKZP010000277.1"/>
</dbReference>